<name>A0ABP5LRD6_9ACTN</name>
<organism evidence="2 3">
    <name type="scientific">Kitasatospora kazusensis</name>
    <dbReference type="NCBI Taxonomy" id="407974"/>
    <lineage>
        <taxon>Bacteria</taxon>
        <taxon>Bacillati</taxon>
        <taxon>Actinomycetota</taxon>
        <taxon>Actinomycetes</taxon>
        <taxon>Kitasatosporales</taxon>
        <taxon>Streptomycetaceae</taxon>
        <taxon>Kitasatospora</taxon>
    </lineage>
</organism>
<feature type="compositionally biased region" description="Low complexity" evidence="1">
    <location>
        <begin position="127"/>
        <end position="137"/>
    </location>
</feature>
<feature type="compositionally biased region" description="Basic and acidic residues" evidence="1">
    <location>
        <begin position="74"/>
        <end position="93"/>
    </location>
</feature>
<reference evidence="3" key="1">
    <citation type="journal article" date="2019" name="Int. J. Syst. Evol. Microbiol.">
        <title>The Global Catalogue of Microorganisms (GCM) 10K type strain sequencing project: providing services to taxonomists for standard genome sequencing and annotation.</title>
        <authorList>
            <consortium name="The Broad Institute Genomics Platform"/>
            <consortium name="The Broad Institute Genome Sequencing Center for Infectious Disease"/>
            <person name="Wu L."/>
            <person name="Ma J."/>
        </authorList>
    </citation>
    <scope>NUCLEOTIDE SEQUENCE [LARGE SCALE GENOMIC DNA]</scope>
    <source>
        <strain evidence="3">JCM 14560</strain>
    </source>
</reference>
<feature type="region of interest" description="Disordered" evidence="1">
    <location>
        <begin position="74"/>
        <end position="176"/>
    </location>
</feature>
<accession>A0ABP5LRD6</accession>
<feature type="compositionally biased region" description="Low complexity" evidence="1">
    <location>
        <begin position="150"/>
        <end position="163"/>
    </location>
</feature>
<evidence type="ECO:0000313" key="3">
    <source>
        <dbReference type="Proteomes" id="UP001422759"/>
    </source>
</evidence>
<evidence type="ECO:0000313" key="2">
    <source>
        <dbReference type="EMBL" id="GAA2152438.1"/>
    </source>
</evidence>
<dbReference type="EMBL" id="BAAANT010000034">
    <property type="protein sequence ID" value="GAA2152438.1"/>
    <property type="molecule type" value="Genomic_DNA"/>
</dbReference>
<keyword evidence="3" id="KW-1185">Reference proteome</keyword>
<dbReference type="Proteomes" id="UP001422759">
    <property type="component" value="Unassembled WGS sequence"/>
</dbReference>
<protein>
    <submittedName>
        <fullName evidence="2">Uncharacterized protein</fullName>
    </submittedName>
</protein>
<comment type="caution">
    <text evidence="2">The sequence shown here is derived from an EMBL/GenBank/DDBJ whole genome shotgun (WGS) entry which is preliminary data.</text>
</comment>
<proteinExistence type="predicted"/>
<evidence type="ECO:0000256" key="1">
    <source>
        <dbReference type="SAM" id="MobiDB-lite"/>
    </source>
</evidence>
<gene>
    <name evidence="2" type="ORF">GCM10009760_49010</name>
</gene>
<sequence>MDGLWTLYGMVVLGGITVPSGLAQAERHISAERVRAALGGTDRTPALRGMLAGGPGRVVDALATGLVERGELRAEDVRLRRPSAKEAEEESARRTGALLPRTAAGRSAARRRPGPPSHPGRPCGDDPGPAARSGRGPLRPRRVPGGGRGRSTSRPRSTGSRPPLLNPGSAEEEHLE</sequence>